<keyword evidence="2" id="KW-0812">Transmembrane</keyword>
<feature type="region of interest" description="Disordered" evidence="6">
    <location>
        <begin position="121"/>
        <end position="164"/>
    </location>
</feature>
<dbReference type="OrthoDB" id="5874039at2759"/>
<dbReference type="AlphaFoldDB" id="A0A8S3Z2M0"/>
<dbReference type="GO" id="GO:0016020">
    <property type="term" value="C:membrane"/>
    <property type="evidence" value="ECO:0007669"/>
    <property type="project" value="UniProtKB-SubCell"/>
</dbReference>
<dbReference type="Proteomes" id="UP000678393">
    <property type="component" value="Unassembled WGS sequence"/>
</dbReference>
<keyword evidence="4" id="KW-0175">Coiled coil</keyword>
<dbReference type="InterPro" id="IPR009688">
    <property type="entry name" value="FAM210A/B-like_dom"/>
</dbReference>
<evidence type="ECO:0000256" key="3">
    <source>
        <dbReference type="ARBA" id="ARBA00022989"/>
    </source>
</evidence>
<dbReference type="InterPro" id="IPR045866">
    <property type="entry name" value="FAM210A/B-like"/>
</dbReference>
<comment type="subcellular location">
    <subcellularLocation>
        <location evidence="1">Membrane</location>
        <topology evidence="1">Single-pass membrane protein</topology>
    </subcellularLocation>
</comment>
<reference evidence="8" key="1">
    <citation type="submission" date="2021-04" db="EMBL/GenBank/DDBJ databases">
        <authorList>
            <consortium name="Molecular Ecology Group"/>
        </authorList>
    </citation>
    <scope>NUCLEOTIDE SEQUENCE</scope>
</reference>
<evidence type="ECO:0000256" key="4">
    <source>
        <dbReference type="ARBA" id="ARBA00023054"/>
    </source>
</evidence>
<organism evidence="8 9">
    <name type="scientific">Candidula unifasciata</name>
    <dbReference type="NCBI Taxonomy" id="100452"/>
    <lineage>
        <taxon>Eukaryota</taxon>
        <taxon>Metazoa</taxon>
        <taxon>Spiralia</taxon>
        <taxon>Lophotrochozoa</taxon>
        <taxon>Mollusca</taxon>
        <taxon>Gastropoda</taxon>
        <taxon>Heterobranchia</taxon>
        <taxon>Euthyneura</taxon>
        <taxon>Panpulmonata</taxon>
        <taxon>Eupulmonata</taxon>
        <taxon>Stylommatophora</taxon>
        <taxon>Helicina</taxon>
        <taxon>Helicoidea</taxon>
        <taxon>Geomitridae</taxon>
        <taxon>Candidula</taxon>
    </lineage>
</organism>
<evidence type="ECO:0000313" key="8">
    <source>
        <dbReference type="EMBL" id="CAG5122568.1"/>
    </source>
</evidence>
<evidence type="ECO:0000259" key="7">
    <source>
        <dbReference type="Pfam" id="PF06916"/>
    </source>
</evidence>
<dbReference type="EMBL" id="CAJHNH020001324">
    <property type="protein sequence ID" value="CAG5122568.1"/>
    <property type="molecule type" value="Genomic_DNA"/>
</dbReference>
<keyword evidence="9" id="KW-1185">Reference proteome</keyword>
<sequence length="324" mass="36846">MSWSQISRFGALKNFQLKNCALLLKVSSRENQYFLSCDCMLLPRTVSRSLSSQTACSPEKVYSADKTWAVHDADRTFALQTTHRTHAIHSTVTRRSLQIRNPMNLYLNVLLLHSSGRRNFSTSSARTDKQNQLQSKDAAMSTDNAGVNREQAKPETDLATNGSVKEGGDAVKKLTLYQWFKKTYKEHGKILVAVHLLTSAVWFGSFYTVARCGVDVVSFMEKLNFSEKIISPFRSGGLGDVAVAYLMYKLATPARYTVTIGGTNLAIKYLRKEGKIPHVPHEDRFRSLYTEGKEHFKKRSRIHMRRLRKKHGIKSRFGHTKEKH</sequence>
<proteinExistence type="predicted"/>
<evidence type="ECO:0000256" key="2">
    <source>
        <dbReference type="ARBA" id="ARBA00022692"/>
    </source>
</evidence>
<dbReference type="PANTHER" id="PTHR21377">
    <property type="entry name" value="PROTEIN FAM210B, MITOCHONDRIAL"/>
    <property type="match status" value="1"/>
</dbReference>
<evidence type="ECO:0000256" key="6">
    <source>
        <dbReference type="SAM" id="MobiDB-lite"/>
    </source>
</evidence>
<evidence type="ECO:0000256" key="5">
    <source>
        <dbReference type="ARBA" id="ARBA00023136"/>
    </source>
</evidence>
<evidence type="ECO:0000256" key="1">
    <source>
        <dbReference type="ARBA" id="ARBA00004167"/>
    </source>
</evidence>
<keyword evidence="5" id="KW-0472">Membrane</keyword>
<dbReference type="Pfam" id="PF06916">
    <property type="entry name" value="FAM210A-B_dom"/>
    <property type="match status" value="1"/>
</dbReference>
<protein>
    <recommendedName>
        <fullName evidence="7">DUF1279 domain-containing protein</fullName>
    </recommendedName>
</protein>
<dbReference type="PANTHER" id="PTHR21377:SF1">
    <property type="entry name" value="PROTEIN FAM210A"/>
    <property type="match status" value="1"/>
</dbReference>
<dbReference type="GO" id="GO:0005739">
    <property type="term" value="C:mitochondrion"/>
    <property type="evidence" value="ECO:0007669"/>
    <property type="project" value="TreeGrafter"/>
</dbReference>
<name>A0A8S3Z2M0_9EUPU</name>
<evidence type="ECO:0000313" key="9">
    <source>
        <dbReference type="Proteomes" id="UP000678393"/>
    </source>
</evidence>
<comment type="caution">
    <text evidence="8">The sequence shown here is derived from an EMBL/GenBank/DDBJ whole genome shotgun (WGS) entry which is preliminary data.</text>
</comment>
<feature type="compositionally biased region" description="Polar residues" evidence="6">
    <location>
        <begin position="121"/>
        <end position="145"/>
    </location>
</feature>
<feature type="domain" description="DUF1279" evidence="7">
    <location>
        <begin position="180"/>
        <end position="264"/>
    </location>
</feature>
<keyword evidence="3" id="KW-1133">Transmembrane helix</keyword>
<accession>A0A8S3Z2M0</accession>
<gene>
    <name evidence="8" type="ORF">CUNI_LOCUS8126</name>
</gene>